<dbReference type="RefSeq" id="WP_076333348.1">
    <property type="nucleotide sequence ID" value="NZ_MRTJ01000012.1"/>
</dbReference>
<dbReference type="Proteomes" id="UP000187134">
    <property type="component" value="Unassembled WGS sequence"/>
</dbReference>
<keyword evidence="1" id="KW-0472">Membrane</keyword>
<evidence type="ECO:0000256" key="1">
    <source>
        <dbReference type="SAM" id="Phobius"/>
    </source>
</evidence>
<gene>
    <name evidence="2" type="ORF">BK131_22685</name>
</gene>
<reference evidence="2 3" key="1">
    <citation type="submission" date="2016-11" db="EMBL/GenBank/DDBJ databases">
        <title>Paenibacillus species isolates.</title>
        <authorList>
            <person name="Beno S.M."/>
        </authorList>
    </citation>
    <scope>NUCLEOTIDE SEQUENCE [LARGE SCALE GENOMIC DNA]</scope>
    <source>
        <strain evidence="2 3">FSL H8-0246</strain>
    </source>
</reference>
<feature type="transmembrane region" description="Helical" evidence="1">
    <location>
        <begin position="185"/>
        <end position="208"/>
    </location>
</feature>
<evidence type="ECO:0000313" key="2">
    <source>
        <dbReference type="EMBL" id="OMF10813.1"/>
    </source>
</evidence>
<name>A0A1R1BLN6_PAEAM</name>
<feature type="transmembrane region" description="Helical" evidence="1">
    <location>
        <begin position="104"/>
        <end position="122"/>
    </location>
</feature>
<keyword evidence="1" id="KW-1133">Transmembrane helix</keyword>
<organism evidence="2 3">
    <name type="scientific">Paenibacillus amylolyticus</name>
    <dbReference type="NCBI Taxonomy" id="1451"/>
    <lineage>
        <taxon>Bacteria</taxon>
        <taxon>Bacillati</taxon>
        <taxon>Bacillota</taxon>
        <taxon>Bacilli</taxon>
        <taxon>Bacillales</taxon>
        <taxon>Paenibacillaceae</taxon>
        <taxon>Paenibacillus</taxon>
    </lineage>
</organism>
<feature type="transmembrane region" description="Helical" evidence="1">
    <location>
        <begin position="34"/>
        <end position="54"/>
    </location>
</feature>
<feature type="transmembrane region" description="Helical" evidence="1">
    <location>
        <begin position="134"/>
        <end position="151"/>
    </location>
</feature>
<dbReference type="AlphaFoldDB" id="A0A1R1BLN6"/>
<accession>A0A1R1BLN6</accession>
<feature type="transmembrane region" description="Helical" evidence="1">
    <location>
        <begin position="66"/>
        <end position="92"/>
    </location>
</feature>
<protein>
    <submittedName>
        <fullName evidence="2">Uncharacterized protein</fullName>
    </submittedName>
</protein>
<evidence type="ECO:0000313" key="3">
    <source>
        <dbReference type="Proteomes" id="UP000187134"/>
    </source>
</evidence>
<keyword evidence="1" id="KW-0812">Transmembrane</keyword>
<comment type="caution">
    <text evidence="2">The sequence shown here is derived from an EMBL/GenBank/DDBJ whole genome shotgun (WGS) entry which is preliminary data.</text>
</comment>
<feature type="transmembrane region" description="Helical" evidence="1">
    <location>
        <begin position="158"/>
        <end position="179"/>
    </location>
</feature>
<dbReference type="EMBL" id="MRTJ01000012">
    <property type="protein sequence ID" value="OMF10813.1"/>
    <property type="molecule type" value="Genomic_DNA"/>
</dbReference>
<proteinExistence type="predicted"/>
<sequence>MQRTIYDFLLRKYELHQAGQNPSFRKTFTGSMRWYWGLKLIVVGVYIALFLHYVGKDQFLPTETYWFIGGIALSLFVITLSYLNIFTAWFAIMLGKHRKWIDNLLIITGIILCIKLPVYTFGTGDVNYLNLQDSLLLPGILMIAMGLYRKVHYRSSKVVPWCAGVSLLISAVILVKFPMDSIGQSIYLGFIMLVNAGFIIDLLVLYMLHFKSRMIAH</sequence>